<evidence type="ECO:0000256" key="1">
    <source>
        <dbReference type="SAM" id="Phobius"/>
    </source>
</evidence>
<sequence>MMQRQVLINPLINLNVPFIPTTISFAITVIVANIDSEEHEMELSIKSKEGSKIIFSTGKTQISAPNGTDNLVANVDLRNIAVREAGEYVIFLNLDGAPNEDWSYVVNLDQK</sequence>
<dbReference type="Pfam" id="PF22091">
    <property type="entry name" value="DUF6941"/>
    <property type="match status" value="1"/>
</dbReference>
<protein>
    <submittedName>
        <fullName evidence="2">Uncharacterized protein</fullName>
    </submittedName>
</protein>
<evidence type="ECO:0000313" key="3">
    <source>
        <dbReference type="Proteomes" id="UP000234865"/>
    </source>
</evidence>
<dbReference type="InterPro" id="IPR054221">
    <property type="entry name" value="DUF6941"/>
</dbReference>
<organism evidence="2 3">
    <name type="scientific">Lactococcus lactis subsp. lactis</name>
    <name type="common">Streptococcus lactis</name>
    <dbReference type="NCBI Taxonomy" id="1360"/>
    <lineage>
        <taxon>Bacteria</taxon>
        <taxon>Bacillati</taxon>
        <taxon>Bacillota</taxon>
        <taxon>Bacilli</taxon>
        <taxon>Lactobacillales</taxon>
        <taxon>Streptococcaceae</taxon>
        <taxon>Lactococcus</taxon>
    </lineage>
</organism>
<keyword evidence="1" id="KW-0472">Membrane</keyword>
<gene>
    <name evidence="2" type="ORF">CYU10_001923</name>
</gene>
<name>A0A2N5WF55_LACLL</name>
<reference evidence="3" key="1">
    <citation type="submission" date="2016-08" db="EMBL/GenBank/DDBJ databases">
        <title>Comparative genomics of Lactococcus lactis strain WFLU12 isolated from the gastrointestinal tract of wild olive flounder (Paralichythys olivaceus).</title>
        <authorList>
            <person name="Nguyen T.L."/>
            <person name="Kim D.-H."/>
        </authorList>
    </citation>
    <scope>NUCLEOTIDE SEQUENCE [LARGE SCALE GENOMIC DNA]</scope>
    <source>
        <strain evidence="3">WFLU12</strain>
    </source>
</reference>
<proteinExistence type="predicted"/>
<dbReference type="RefSeq" id="WP_238377942.1">
    <property type="nucleotide sequence ID" value="NZ_PKRZ01000001.1"/>
</dbReference>
<dbReference type="Proteomes" id="UP000234865">
    <property type="component" value="Unassembled WGS sequence"/>
</dbReference>
<comment type="caution">
    <text evidence="2">The sequence shown here is derived from an EMBL/GenBank/DDBJ whole genome shotgun (WGS) entry which is preliminary data.</text>
</comment>
<feature type="transmembrane region" description="Helical" evidence="1">
    <location>
        <begin position="12"/>
        <end position="34"/>
    </location>
</feature>
<accession>A0A2N5WF55</accession>
<evidence type="ECO:0000313" key="2">
    <source>
        <dbReference type="EMBL" id="PLW60875.2"/>
    </source>
</evidence>
<dbReference type="AlphaFoldDB" id="A0A2N5WF55"/>
<keyword evidence="1" id="KW-0812">Transmembrane</keyword>
<keyword evidence="1" id="KW-1133">Transmembrane helix</keyword>
<dbReference type="EMBL" id="PKRZ01000001">
    <property type="protein sequence ID" value="PLW60875.2"/>
    <property type="molecule type" value="Genomic_DNA"/>
</dbReference>